<dbReference type="SUPFAM" id="SSF143100">
    <property type="entry name" value="TTHA1013/TTHA0281-like"/>
    <property type="match status" value="1"/>
</dbReference>
<dbReference type="Pfam" id="PF05534">
    <property type="entry name" value="HicB"/>
    <property type="match status" value="1"/>
</dbReference>
<dbReference type="Gene3D" id="1.10.1220.10">
    <property type="entry name" value="Met repressor-like"/>
    <property type="match status" value="1"/>
</dbReference>
<name>A0A8X8IAP7_CALTT</name>
<dbReference type="AlphaFoldDB" id="A0A8X8IAP7"/>
<accession>A0A8X8IAP7</accession>
<dbReference type="KEGG" id="cthu:HUR95_04890"/>
<dbReference type="InterPro" id="IPR035069">
    <property type="entry name" value="TTHA1013/TTHA0281-like"/>
</dbReference>
<dbReference type="PANTHER" id="PTHR34504">
    <property type="entry name" value="ANTITOXIN HICB"/>
    <property type="match status" value="1"/>
</dbReference>
<dbReference type="Gene3D" id="3.30.160.250">
    <property type="match status" value="1"/>
</dbReference>
<dbReference type="InterPro" id="IPR008651">
    <property type="entry name" value="Uncharacterised_HicB"/>
</dbReference>
<dbReference type="InterPro" id="IPR049389">
    <property type="entry name" value="TTHA0281-like"/>
</dbReference>
<keyword evidence="2" id="KW-1185">Reference proteome</keyword>
<protein>
    <submittedName>
        <fullName evidence="1">Type II toxin-antitoxin system HicB family antitoxin</fullName>
    </submittedName>
</protein>
<dbReference type="SUPFAM" id="SSF47598">
    <property type="entry name" value="Ribbon-helix-helix"/>
    <property type="match status" value="1"/>
</dbReference>
<dbReference type="InterPro" id="IPR013321">
    <property type="entry name" value="Arc_rbn_hlx_hlx"/>
</dbReference>
<evidence type="ECO:0000313" key="1">
    <source>
        <dbReference type="EMBL" id="QZT34678.1"/>
    </source>
</evidence>
<reference evidence="1 2" key="1">
    <citation type="journal article" date="2020" name="Extremophiles">
        <title>Genomic analysis of Caldalkalibacillus thermarum TA2.A1 reveals aerobic alkaliphilic metabolism and evolutionary hallmarks linking alkaliphilic bacteria and plant life.</title>
        <authorList>
            <person name="de Jong S.I."/>
            <person name="van den Broek M.A."/>
            <person name="Merkel A.Y."/>
            <person name="de la Torre Cortes P."/>
            <person name="Kalamorz F."/>
            <person name="Cook G.M."/>
            <person name="van Loosdrecht M.C.M."/>
            <person name="McMillan D.G.G."/>
        </authorList>
    </citation>
    <scope>NUCLEOTIDE SEQUENCE [LARGE SCALE GENOMIC DNA]</scope>
    <source>
        <strain evidence="1 2">TA2.A1</strain>
    </source>
</reference>
<proteinExistence type="predicted"/>
<dbReference type="Proteomes" id="UP000825179">
    <property type="component" value="Chromosome"/>
</dbReference>
<dbReference type="PANTHER" id="PTHR34504:SF2">
    <property type="entry name" value="UPF0150 PROTEIN SSL0259"/>
    <property type="match status" value="1"/>
</dbReference>
<gene>
    <name evidence="1" type="ORF">HUR95_04890</name>
</gene>
<dbReference type="EMBL" id="CP082237">
    <property type="protein sequence ID" value="QZT34678.1"/>
    <property type="molecule type" value="Genomic_DNA"/>
</dbReference>
<dbReference type="InterPro" id="IPR010985">
    <property type="entry name" value="Ribbon_hlx_hlx"/>
</dbReference>
<dbReference type="GO" id="GO:0006355">
    <property type="term" value="P:regulation of DNA-templated transcription"/>
    <property type="evidence" value="ECO:0007669"/>
    <property type="project" value="InterPro"/>
</dbReference>
<evidence type="ECO:0000313" key="2">
    <source>
        <dbReference type="Proteomes" id="UP000825179"/>
    </source>
</evidence>
<dbReference type="InterPro" id="IPR051404">
    <property type="entry name" value="TA_system_antitoxin"/>
</dbReference>
<sequence>MKKNVQYYLELPYNIVIRKIDDESGQYYYAHVLELDGCQSHGDTPEEAYENLMEAMEGYIEVKLENGDPIPEPAGDEKYSGRFIVRLPKTLHKRLTLEAAEEGVSLNQYVVYKLSK</sequence>
<dbReference type="Pfam" id="PF21748">
    <property type="entry name" value="UPF0150"/>
    <property type="match status" value="1"/>
</dbReference>
<organism evidence="1 2">
    <name type="scientific">Caldalkalibacillus thermarum (strain TA2.A1)</name>
    <dbReference type="NCBI Taxonomy" id="986075"/>
    <lineage>
        <taxon>Bacteria</taxon>
        <taxon>Bacillati</taxon>
        <taxon>Bacillota</taxon>
        <taxon>Bacilli</taxon>
        <taxon>Bacillales</taxon>
        <taxon>Bacillaceae</taxon>
        <taxon>Caldalkalibacillus</taxon>
    </lineage>
</organism>
<dbReference type="RefSeq" id="WP_222823046.1">
    <property type="nucleotide sequence ID" value="NZ_CP082237.1"/>
</dbReference>